<dbReference type="EMBL" id="FPKU01000002">
    <property type="protein sequence ID" value="SFZ84682.1"/>
    <property type="molecule type" value="Genomic_DNA"/>
</dbReference>
<dbReference type="Pfam" id="PF03480">
    <property type="entry name" value="DctP"/>
    <property type="match status" value="1"/>
</dbReference>
<feature type="signal peptide" evidence="4">
    <location>
        <begin position="1"/>
        <end position="22"/>
    </location>
</feature>
<name>A0A1K2HXY3_9HYPH</name>
<dbReference type="PANTHER" id="PTHR33376">
    <property type="match status" value="1"/>
</dbReference>
<dbReference type="OrthoDB" id="9799287at2"/>
<dbReference type="InterPro" id="IPR018389">
    <property type="entry name" value="DctP_fam"/>
</dbReference>
<evidence type="ECO:0000256" key="4">
    <source>
        <dbReference type="SAM" id="SignalP"/>
    </source>
</evidence>
<accession>A0A1K2HXY3</accession>
<dbReference type="AlphaFoldDB" id="A0A1K2HXY3"/>
<proteinExistence type="inferred from homology"/>
<keyword evidence="6" id="KW-1185">Reference proteome</keyword>
<evidence type="ECO:0000256" key="1">
    <source>
        <dbReference type="ARBA" id="ARBA00009023"/>
    </source>
</evidence>
<dbReference type="NCBIfam" id="NF037995">
    <property type="entry name" value="TRAP_S1"/>
    <property type="match status" value="1"/>
</dbReference>
<dbReference type="CDD" id="cd13602">
    <property type="entry name" value="PBP2_TRAP_BpDctp6_7"/>
    <property type="match status" value="1"/>
</dbReference>
<sequence>MVTRSILTALALATLFAPAAYAQSLSLKVLGQPAGSGLIAQNKEKPFFEALGANAGMDVSVQYLPVDVAGIPDSDGLRVLKSGLFDIVSIRGPQVSRDEPSILGLDLIGLNTSYEAGRAHIEAFYETVDGRLQSQFNAKLLGVWPAGPQIIFCKPEIGGLADLKGLKVRVGDQSAANFMAGLGATGVPMPFGEVQQSLARGVVDCAVTGPASANSGGWPEATTTVLPLALQMAVNGYAINLNKWNAMSAEDQGKLQAAITALSTDIWAYSEELYADAMRCNSGQTPCALATSYTLKQAPVSDEDVATVASAVADVSLPVWAQQCNAVFAECETKWRETVGVQLGL</sequence>
<evidence type="ECO:0000256" key="2">
    <source>
        <dbReference type="ARBA" id="ARBA00022448"/>
    </source>
</evidence>
<keyword evidence="3 4" id="KW-0732">Signal</keyword>
<feature type="chain" id="PRO_5013358090" evidence="4">
    <location>
        <begin position="23"/>
        <end position="345"/>
    </location>
</feature>
<dbReference type="Gene3D" id="3.40.190.170">
    <property type="entry name" value="Bacterial extracellular solute-binding protein, family 7"/>
    <property type="match status" value="1"/>
</dbReference>
<organism evidence="5 6">
    <name type="scientific">Devosia enhydra</name>
    <dbReference type="NCBI Taxonomy" id="665118"/>
    <lineage>
        <taxon>Bacteria</taxon>
        <taxon>Pseudomonadati</taxon>
        <taxon>Pseudomonadota</taxon>
        <taxon>Alphaproteobacteria</taxon>
        <taxon>Hyphomicrobiales</taxon>
        <taxon>Devosiaceae</taxon>
        <taxon>Devosia</taxon>
    </lineage>
</organism>
<dbReference type="Proteomes" id="UP000183447">
    <property type="component" value="Unassembled WGS sequence"/>
</dbReference>
<dbReference type="InterPro" id="IPR038404">
    <property type="entry name" value="TRAP_DctP_sf"/>
</dbReference>
<dbReference type="RefSeq" id="WP_072342556.1">
    <property type="nucleotide sequence ID" value="NZ_FPKU01000002.1"/>
</dbReference>
<dbReference type="PANTHER" id="PTHR33376:SF7">
    <property type="entry name" value="C4-DICARBOXYLATE-BINDING PROTEIN DCTB"/>
    <property type="match status" value="1"/>
</dbReference>
<evidence type="ECO:0000313" key="6">
    <source>
        <dbReference type="Proteomes" id="UP000183447"/>
    </source>
</evidence>
<dbReference type="STRING" id="665118.SAMN02983003_2154"/>
<reference evidence="5 6" key="1">
    <citation type="submission" date="2016-11" db="EMBL/GenBank/DDBJ databases">
        <authorList>
            <person name="Jaros S."/>
            <person name="Januszkiewicz K."/>
            <person name="Wedrychowicz H."/>
        </authorList>
    </citation>
    <scope>NUCLEOTIDE SEQUENCE [LARGE SCALE GENOMIC DNA]</scope>
    <source>
        <strain evidence="5 6">ATCC 23634</strain>
    </source>
</reference>
<keyword evidence="2" id="KW-0813">Transport</keyword>
<gene>
    <name evidence="5" type="ORF">SAMN02983003_2154</name>
</gene>
<comment type="similarity">
    <text evidence="1">Belongs to the bacterial solute-binding protein 7 family.</text>
</comment>
<evidence type="ECO:0000256" key="3">
    <source>
        <dbReference type="ARBA" id="ARBA00022729"/>
    </source>
</evidence>
<dbReference type="GO" id="GO:0055085">
    <property type="term" value="P:transmembrane transport"/>
    <property type="evidence" value="ECO:0007669"/>
    <property type="project" value="InterPro"/>
</dbReference>
<evidence type="ECO:0000313" key="5">
    <source>
        <dbReference type="EMBL" id="SFZ84682.1"/>
    </source>
</evidence>
<protein>
    <submittedName>
        <fullName evidence="5">TRAP-type C4-dicarboxylate transport system, substrate-binding protein</fullName>
    </submittedName>
</protein>